<feature type="transmembrane region" description="Helical" evidence="6">
    <location>
        <begin position="95"/>
        <end position="116"/>
    </location>
</feature>
<dbReference type="InterPro" id="IPR050189">
    <property type="entry name" value="MFS_Efflux_Transporters"/>
</dbReference>
<dbReference type="PRINTS" id="PR01035">
    <property type="entry name" value="TCRTETA"/>
</dbReference>
<keyword evidence="4 6" id="KW-1133">Transmembrane helix</keyword>
<evidence type="ECO:0000256" key="6">
    <source>
        <dbReference type="SAM" id="Phobius"/>
    </source>
</evidence>
<dbReference type="CDD" id="cd17324">
    <property type="entry name" value="MFS_NepI_like"/>
    <property type="match status" value="1"/>
</dbReference>
<dbReference type="EMBL" id="FNZE01000001">
    <property type="protein sequence ID" value="SEI67917.1"/>
    <property type="molecule type" value="Genomic_DNA"/>
</dbReference>
<evidence type="ECO:0000256" key="4">
    <source>
        <dbReference type="ARBA" id="ARBA00022989"/>
    </source>
</evidence>
<dbReference type="AlphaFoldDB" id="A0A1H6ST12"/>
<evidence type="ECO:0000256" key="3">
    <source>
        <dbReference type="ARBA" id="ARBA00022692"/>
    </source>
</evidence>
<dbReference type="InterPro" id="IPR001958">
    <property type="entry name" value="Tet-R_TetA/multi-R_MdtG-like"/>
</dbReference>
<dbReference type="Proteomes" id="UP000242930">
    <property type="component" value="Unassembled WGS sequence"/>
</dbReference>
<keyword evidence="2" id="KW-1003">Cell membrane</keyword>
<dbReference type="RefSeq" id="WP_090306290.1">
    <property type="nucleotide sequence ID" value="NZ_FNZE01000001.1"/>
</dbReference>
<sequence>MPIALLALTLSAFAIGTTEFVIVGLLPTIAADLGVDLPSAGLLVSLYALGVAVGAPLLTALTGRVPRKLLLLGLMVLFTVGNLLAWQAPGHESLIVARLVTGLAHGVFFSIGSTIATSLVPKDKAASAIAIMFTGLTVALVTGVPLGTFIGQHFGWRATFLAVSALGVIAFVGSLLFVPRQIAHGTPASLLQQLKVLRAPRLLLVYAMTAVGYGGSFVAFTFLAPILQEISGFSVGAVSLVLLVYGVSVAVGNIWGGRLADRRGPIGALKLIFLLLAAVLLTLTFTAANPWLALGTVLLWGAVAFGNVPALQVYVVRQAERHTPHAVDVASGLNIAAFNLGIAGGAWAGGLIVAHLGLIHTAWIGALTVLVALALTAWSGRLDRGEPLPQTAGVGVVAGH</sequence>
<keyword evidence="5 6" id="KW-0472">Membrane</keyword>
<dbReference type="InterPro" id="IPR036259">
    <property type="entry name" value="MFS_trans_sf"/>
</dbReference>
<dbReference type="SUPFAM" id="SSF103473">
    <property type="entry name" value="MFS general substrate transporter"/>
    <property type="match status" value="1"/>
</dbReference>
<protein>
    <submittedName>
        <fullName evidence="8">Predicted arabinose efflux permease, MFS family</fullName>
    </submittedName>
</protein>
<evidence type="ECO:0000313" key="8">
    <source>
        <dbReference type="EMBL" id="SEI67917.1"/>
    </source>
</evidence>
<reference evidence="9" key="1">
    <citation type="submission" date="2016-10" db="EMBL/GenBank/DDBJ databases">
        <authorList>
            <person name="Varghese N."/>
            <person name="Submissions S."/>
        </authorList>
    </citation>
    <scope>NUCLEOTIDE SEQUENCE [LARGE SCALE GENOMIC DNA]</scope>
    <source>
        <strain evidence="9">LMG 25967</strain>
    </source>
</reference>
<evidence type="ECO:0000256" key="2">
    <source>
        <dbReference type="ARBA" id="ARBA00022475"/>
    </source>
</evidence>
<feature type="transmembrane region" description="Helical" evidence="6">
    <location>
        <begin position="69"/>
        <end position="89"/>
    </location>
</feature>
<dbReference type="InterPro" id="IPR020846">
    <property type="entry name" value="MFS_dom"/>
</dbReference>
<dbReference type="Pfam" id="PF07690">
    <property type="entry name" value="MFS_1"/>
    <property type="match status" value="1"/>
</dbReference>
<dbReference type="PANTHER" id="PTHR43124">
    <property type="entry name" value="PURINE EFFLUX PUMP PBUE"/>
    <property type="match status" value="1"/>
</dbReference>
<evidence type="ECO:0000256" key="5">
    <source>
        <dbReference type="ARBA" id="ARBA00023136"/>
    </source>
</evidence>
<accession>A0A1H6ST12</accession>
<dbReference type="OrthoDB" id="9788453at2"/>
<proteinExistence type="predicted"/>
<feature type="transmembrane region" description="Helical" evidence="6">
    <location>
        <begin position="362"/>
        <end position="380"/>
    </location>
</feature>
<gene>
    <name evidence="8" type="ORF">SAMN05216201_101471</name>
</gene>
<feature type="transmembrane region" description="Helical" evidence="6">
    <location>
        <begin position="291"/>
        <end position="315"/>
    </location>
</feature>
<feature type="transmembrane region" description="Helical" evidence="6">
    <location>
        <begin position="44"/>
        <end position="62"/>
    </location>
</feature>
<dbReference type="PROSITE" id="PS50850">
    <property type="entry name" value="MFS"/>
    <property type="match status" value="1"/>
</dbReference>
<dbReference type="GO" id="GO:0022857">
    <property type="term" value="F:transmembrane transporter activity"/>
    <property type="evidence" value="ECO:0007669"/>
    <property type="project" value="InterPro"/>
</dbReference>
<feature type="transmembrane region" description="Helical" evidence="6">
    <location>
        <begin position="203"/>
        <end position="227"/>
    </location>
</feature>
<comment type="subcellular location">
    <subcellularLocation>
        <location evidence="1">Cell membrane</location>
        <topology evidence="1">Multi-pass membrane protein</topology>
    </subcellularLocation>
</comment>
<dbReference type="InterPro" id="IPR011701">
    <property type="entry name" value="MFS"/>
</dbReference>
<keyword evidence="3 6" id="KW-0812">Transmembrane</keyword>
<dbReference type="PANTHER" id="PTHR43124:SF8">
    <property type="entry name" value="INNER MEMBRANE TRANSPORT PROTEIN YDHP"/>
    <property type="match status" value="1"/>
</dbReference>
<dbReference type="STRING" id="915471.SAMN05216201_101471"/>
<feature type="transmembrane region" description="Helical" evidence="6">
    <location>
        <begin position="156"/>
        <end position="178"/>
    </location>
</feature>
<organism evidence="8 9">
    <name type="scientific">Pseudomonas linyingensis</name>
    <dbReference type="NCBI Taxonomy" id="915471"/>
    <lineage>
        <taxon>Bacteria</taxon>
        <taxon>Pseudomonadati</taxon>
        <taxon>Pseudomonadota</taxon>
        <taxon>Gammaproteobacteria</taxon>
        <taxon>Pseudomonadales</taxon>
        <taxon>Pseudomonadaceae</taxon>
        <taxon>Pseudomonas</taxon>
    </lineage>
</organism>
<evidence type="ECO:0000259" key="7">
    <source>
        <dbReference type="PROSITE" id="PS50850"/>
    </source>
</evidence>
<feature type="transmembrane region" description="Helical" evidence="6">
    <location>
        <begin position="128"/>
        <end position="150"/>
    </location>
</feature>
<keyword evidence="9" id="KW-1185">Reference proteome</keyword>
<evidence type="ECO:0000313" key="9">
    <source>
        <dbReference type="Proteomes" id="UP000242930"/>
    </source>
</evidence>
<feature type="transmembrane region" description="Helical" evidence="6">
    <location>
        <begin position="336"/>
        <end position="356"/>
    </location>
</feature>
<feature type="transmembrane region" description="Helical" evidence="6">
    <location>
        <begin position="267"/>
        <end position="285"/>
    </location>
</feature>
<dbReference type="GO" id="GO:0005886">
    <property type="term" value="C:plasma membrane"/>
    <property type="evidence" value="ECO:0007669"/>
    <property type="project" value="UniProtKB-SubCell"/>
</dbReference>
<name>A0A1H6ST12_9PSED</name>
<feature type="transmembrane region" description="Helical" evidence="6">
    <location>
        <begin position="233"/>
        <end position="255"/>
    </location>
</feature>
<feature type="domain" description="Major facilitator superfamily (MFS) profile" evidence="7">
    <location>
        <begin position="4"/>
        <end position="384"/>
    </location>
</feature>
<dbReference type="Gene3D" id="1.20.1250.20">
    <property type="entry name" value="MFS general substrate transporter like domains"/>
    <property type="match status" value="1"/>
</dbReference>
<evidence type="ECO:0000256" key="1">
    <source>
        <dbReference type="ARBA" id="ARBA00004651"/>
    </source>
</evidence>